<evidence type="ECO:0000313" key="1">
    <source>
        <dbReference type="EMBL" id="PQK15631.1"/>
    </source>
</evidence>
<reference evidence="1 2" key="1">
    <citation type="submission" date="2016-07" db="EMBL/GenBank/DDBJ databases">
        <title>Comparative genomics of the entomopathogenic fungus Beauveria bassiana.</title>
        <authorList>
            <person name="Valero Jimenez C.A."/>
            <person name="Zwaan B.J."/>
            <person name="Van Kan J.A."/>
            <person name="Takken W."/>
            <person name="Debets A.J."/>
            <person name="Schoustra S.E."/>
            <person name="Koenraadt C.J."/>
        </authorList>
    </citation>
    <scope>NUCLEOTIDE SEQUENCE [LARGE SCALE GENOMIC DNA]</scope>
    <source>
        <strain evidence="1 2">ARSEF 8028</strain>
    </source>
</reference>
<organism evidence="1 2">
    <name type="scientific">Beauveria bassiana</name>
    <name type="common">White muscardine disease fungus</name>
    <name type="synonym">Tritirachium shiotae</name>
    <dbReference type="NCBI Taxonomy" id="176275"/>
    <lineage>
        <taxon>Eukaryota</taxon>
        <taxon>Fungi</taxon>
        <taxon>Dikarya</taxon>
        <taxon>Ascomycota</taxon>
        <taxon>Pezizomycotina</taxon>
        <taxon>Sordariomycetes</taxon>
        <taxon>Hypocreomycetidae</taxon>
        <taxon>Hypocreales</taxon>
        <taxon>Cordycipitaceae</taxon>
        <taxon>Beauveria</taxon>
    </lineage>
</organism>
<proteinExistence type="predicted"/>
<dbReference type="OrthoDB" id="9997739at2759"/>
<evidence type="ECO:0000313" key="2">
    <source>
        <dbReference type="Proteomes" id="UP000237441"/>
    </source>
</evidence>
<accession>A0A2S7YHG0</accession>
<comment type="caution">
    <text evidence="1">The sequence shown here is derived from an EMBL/GenBank/DDBJ whole genome shotgun (WGS) entry which is preliminary data.</text>
</comment>
<dbReference type="AlphaFoldDB" id="A0A2S7YHG0"/>
<dbReference type="EMBL" id="JRHA01000005">
    <property type="protein sequence ID" value="PQK15631.1"/>
    <property type="molecule type" value="Genomic_DNA"/>
</dbReference>
<name>A0A2S7YHG0_BEABA</name>
<dbReference type="Proteomes" id="UP000237441">
    <property type="component" value="Unassembled WGS sequence"/>
</dbReference>
<protein>
    <recommendedName>
        <fullName evidence="3">BTB domain-containing protein</fullName>
    </recommendedName>
</protein>
<evidence type="ECO:0008006" key="3">
    <source>
        <dbReference type="Google" id="ProtNLM"/>
    </source>
</evidence>
<gene>
    <name evidence="1" type="ORF">BB8028_0005g11430</name>
</gene>
<sequence>MSSPVFQRYTGLPSVGDGEVDEILTAKTCFLMMNGSNGFCFTAPLSILSRLSAPIEALVQNAVEGADTCVNLEVSDKDTFYRFFQFVYMGKYDELTSPENAHLAGNTKNGLPVLAKTSAERSDVVETRPVLFGASSTSAVPGTSAQSPFGGNPSGGALFGGSTQSVPSGGASFGFGGSTRPVFGGGGLFGRPGQTVPTGGGLFGGGSTRPVFGGGGLFGRPAQTVPTGGGLSERPQPGFKLPYSIISCRDALRKATPPLIPTRGNCEELSDNNLHYRLSFKSHAISAFLRSHDPMYSWQTAAGNERDSFGNVFVGHAKVWKFAEKYAIAALMDFSTSELTRELACWMIQDSAFVTDFGQLVRHSYHDCSAGGNTLQILIAQFAACIFEDAKDLDGWQELLKEVPAFHSDLGLALAEVYST</sequence>